<protein>
    <recommendedName>
        <fullName evidence="13">ATP synthase subunit a</fullName>
    </recommendedName>
</protein>
<keyword evidence="12" id="KW-0066">ATP synthesis</keyword>
<feature type="transmembrane region" description="Helical" evidence="14">
    <location>
        <begin position="98"/>
        <end position="117"/>
    </location>
</feature>
<evidence type="ECO:0000256" key="10">
    <source>
        <dbReference type="ARBA" id="ARBA00023065"/>
    </source>
</evidence>
<keyword evidence="8" id="KW-0375">Hydrogen ion transport</keyword>
<feature type="transmembrane region" description="Helical" evidence="14">
    <location>
        <begin position="42"/>
        <end position="61"/>
    </location>
</feature>
<comment type="subunit">
    <text evidence="4">F-type ATPases have 2 components, CF(1) - the catalytic core - and CF(0) - the membrane proton channel. CF(1) has five subunits: alpha(3), beta(3), gamma(1), delta(1), epsilon(1). CF(0) has three main subunits: a, b and c.</text>
</comment>
<comment type="subcellular location">
    <subcellularLocation>
        <location evidence="2">Membrane</location>
        <topology evidence="2">Multi-pass membrane protein</topology>
    </subcellularLocation>
    <subcellularLocation>
        <location evidence="13">Mitochondrion inner membrane</location>
        <topology evidence="13">Multi-pass membrane protein</topology>
    </subcellularLocation>
</comment>
<feature type="transmembrane region" description="Helical" evidence="14">
    <location>
        <begin position="185"/>
        <end position="216"/>
    </location>
</feature>
<organism evidence="15">
    <name type="scientific">Eupristina koningsbergeri</name>
    <dbReference type="NCBI Taxonomy" id="318089"/>
    <lineage>
        <taxon>Eukaryota</taxon>
        <taxon>Metazoa</taxon>
        <taxon>Ecdysozoa</taxon>
        <taxon>Arthropoda</taxon>
        <taxon>Hexapoda</taxon>
        <taxon>Insecta</taxon>
        <taxon>Pterygota</taxon>
        <taxon>Neoptera</taxon>
        <taxon>Endopterygota</taxon>
        <taxon>Hymenoptera</taxon>
        <taxon>Apocrita</taxon>
        <taxon>Proctotrupomorpha</taxon>
        <taxon>Chalcidoidea</taxon>
        <taxon>Agaonidae</taxon>
        <taxon>Agaoninae</taxon>
        <taxon>Eupristina</taxon>
    </lineage>
</organism>
<evidence type="ECO:0000256" key="1">
    <source>
        <dbReference type="ARBA" id="ARBA00002070"/>
    </source>
</evidence>
<evidence type="ECO:0000256" key="11">
    <source>
        <dbReference type="ARBA" id="ARBA00023136"/>
    </source>
</evidence>
<accession>A0A8A3YD14</accession>
<geneLocation type="mitochondrion" evidence="15"/>
<feature type="transmembrane region" description="Helical" evidence="14">
    <location>
        <begin position="12"/>
        <end position="36"/>
    </location>
</feature>
<evidence type="ECO:0000256" key="9">
    <source>
        <dbReference type="ARBA" id="ARBA00022989"/>
    </source>
</evidence>
<dbReference type="GO" id="GO:0005743">
    <property type="term" value="C:mitochondrial inner membrane"/>
    <property type="evidence" value="ECO:0007669"/>
    <property type="project" value="UniProtKB-SubCell"/>
</dbReference>
<evidence type="ECO:0000256" key="7">
    <source>
        <dbReference type="ARBA" id="ARBA00022692"/>
    </source>
</evidence>
<dbReference type="PRINTS" id="PR00123">
    <property type="entry name" value="ATPASEA"/>
</dbReference>
<reference evidence="15" key="1">
    <citation type="journal article" name="Insects">
        <title>Tracking the Distribution and Burst of Nuclear Mitochondrial DNA Sequences (NUMTs) in Fig Wasp Genomes.</title>
        <authorList>
            <person name="Wang J.X."/>
            <person name="Liu J."/>
            <person name="Miao Y.H."/>
            <person name="Huang D.W."/>
            <person name="Xiao J.H."/>
        </authorList>
    </citation>
    <scope>NUCLEOTIDE SEQUENCE</scope>
</reference>
<dbReference type="PROSITE" id="PS00449">
    <property type="entry name" value="ATPASE_A"/>
    <property type="match status" value="1"/>
</dbReference>
<dbReference type="InterPro" id="IPR045083">
    <property type="entry name" value="ATP_synth_F0_asu_bact/mt"/>
</dbReference>
<evidence type="ECO:0000256" key="12">
    <source>
        <dbReference type="ARBA" id="ARBA00023310"/>
    </source>
</evidence>
<keyword evidence="6" id="KW-0138">CF(0)</keyword>
<keyword evidence="5" id="KW-0813">Transport</keyword>
<evidence type="ECO:0000256" key="8">
    <source>
        <dbReference type="ARBA" id="ARBA00022781"/>
    </source>
</evidence>
<keyword evidence="15" id="KW-0496">Mitochondrion</keyword>
<sequence length="221" mass="25330">MNLFSIFDPSTSMNFSFNWISMIYVILLIPSMYWLVPSRWNFFLVYFLQTLISEFSLLLTIKNNLFNMLIFMSLFMMIFFNNFMGMFCYIFVASSHLAFSLSLSLTLWLSFMLFGWIKNSNHMFIHLVPQGTPDALAMFMVLIETVSNLMRFGSLAVRLSANMVAGHLLMSLLSSMTSQGFLATIFVVLSQCILLGLELSVTLIQAYVFTVLIILYSNDSV</sequence>
<dbReference type="CDD" id="cd00310">
    <property type="entry name" value="ATP-synt_Fo_a_6"/>
    <property type="match status" value="1"/>
</dbReference>
<evidence type="ECO:0000313" key="15">
    <source>
        <dbReference type="EMBL" id="QTA94005.1"/>
    </source>
</evidence>
<keyword evidence="7 14" id="KW-0812">Transmembrane</keyword>
<feature type="transmembrane region" description="Helical" evidence="14">
    <location>
        <begin position="68"/>
        <end position="92"/>
    </location>
</feature>
<evidence type="ECO:0000256" key="13">
    <source>
        <dbReference type="RuleBase" id="RU004450"/>
    </source>
</evidence>
<evidence type="ECO:0000256" key="4">
    <source>
        <dbReference type="ARBA" id="ARBA00011648"/>
    </source>
</evidence>
<dbReference type="GO" id="GO:0046933">
    <property type="term" value="F:proton-transporting ATP synthase activity, rotational mechanism"/>
    <property type="evidence" value="ECO:0007669"/>
    <property type="project" value="TreeGrafter"/>
</dbReference>
<evidence type="ECO:0000256" key="6">
    <source>
        <dbReference type="ARBA" id="ARBA00022547"/>
    </source>
</evidence>
<dbReference type="InterPro" id="IPR023011">
    <property type="entry name" value="ATP_synth_F0_asu_AS"/>
</dbReference>
<dbReference type="InterPro" id="IPR000568">
    <property type="entry name" value="ATP_synth_F0_asu"/>
</dbReference>
<evidence type="ECO:0000256" key="5">
    <source>
        <dbReference type="ARBA" id="ARBA00022448"/>
    </source>
</evidence>
<keyword evidence="10" id="KW-0406">Ion transport</keyword>
<evidence type="ECO:0000256" key="3">
    <source>
        <dbReference type="ARBA" id="ARBA00006810"/>
    </source>
</evidence>
<dbReference type="GO" id="GO:0045259">
    <property type="term" value="C:proton-transporting ATP synthase complex"/>
    <property type="evidence" value="ECO:0007669"/>
    <property type="project" value="UniProtKB-KW"/>
</dbReference>
<keyword evidence="9 14" id="KW-1133">Transmembrane helix</keyword>
<comment type="similarity">
    <text evidence="3">Belongs to the ATPase A chain family.</text>
</comment>
<dbReference type="Gene3D" id="1.20.120.220">
    <property type="entry name" value="ATP synthase, F0 complex, subunit A"/>
    <property type="match status" value="1"/>
</dbReference>
<dbReference type="PANTHER" id="PTHR11410:SF0">
    <property type="entry name" value="ATP SYNTHASE SUBUNIT A"/>
    <property type="match status" value="1"/>
</dbReference>
<dbReference type="Pfam" id="PF00119">
    <property type="entry name" value="ATP-synt_A"/>
    <property type="match status" value="1"/>
</dbReference>
<keyword evidence="11 14" id="KW-0472">Membrane</keyword>
<dbReference type="EMBL" id="MT947597">
    <property type="protein sequence ID" value="QTA94005.1"/>
    <property type="molecule type" value="Genomic_DNA"/>
</dbReference>
<evidence type="ECO:0000256" key="2">
    <source>
        <dbReference type="ARBA" id="ARBA00004141"/>
    </source>
</evidence>
<proteinExistence type="inferred from homology"/>
<dbReference type="NCBIfam" id="TIGR01131">
    <property type="entry name" value="ATP_synt_6_or_A"/>
    <property type="match status" value="1"/>
</dbReference>
<gene>
    <name evidence="15" type="primary">ATP6</name>
</gene>
<dbReference type="PANTHER" id="PTHR11410">
    <property type="entry name" value="ATP SYNTHASE SUBUNIT A"/>
    <property type="match status" value="1"/>
</dbReference>
<name>A0A8A3YD14_9HYME</name>
<dbReference type="AlphaFoldDB" id="A0A8A3YD14"/>
<dbReference type="InterPro" id="IPR035908">
    <property type="entry name" value="F0_ATP_A_sf"/>
</dbReference>
<comment type="function">
    <text evidence="1">Mitochondrial membrane ATP synthase (F(1)F(0) ATP synthase or Complex V) produces ATP from ADP in the presence of a proton gradient across the membrane which is generated by electron transport complexes of the respiratory chain. F-type ATPases consist of two structural domains, F(1) - containing the extramembraneous catalytic core and F(0) - containing the membrane proton channel, linked together by a central stalk and a peripheral stalk. During catalysis, ATP synthesis in the catalytic domain of F(1) is coupled via a rotary mechanism of the central stalk subunits to proton translocation. Key component of the proton channel; it may play a direct role in the translocation of protons across the membrane.</text>
</comment>
<dbReference type="SUPFAM" id="SSF81336">
    <property type="entry name" value="F1F0 ATP synthase subunit A"/>
    <property type="match status" value="1"/>
</dbReference>
<evidence type="ECO:0000256" key="14">
    <source>
        <dbReference type="SAM" id="Phobius"/>
    </source>
</evidence>